<comment type="caution">
    <text evidence="2">The sequence shown here is derived from an EMBL/GenBank/DDBJ whole genome shotgun (WGS) entry which is preliminary data.</text>
</comment>
<keyword evidence="3" id="KW-1185">Reference proteome</keyword>
<evidence type="ECO:0000259" key="1">
    <source>
        <dbReference type="PROSITE" id="PS51384"/>
    </source>
</evidence>
<dbReference type="PROSITE" id="PS51384">
    <property type="entry name" value="FAD_FR"/>
    <property type="match status" value="1"/>
</dbReference>
<dbReference type="GO" id="GO:0016491">
    <property type="term" value="F:oxidoreductase activity"/>
    <property type="evidence" value="ECO:0007669"/>
    <property type="project" value="InterPro"/>
</dbReference>
<protein>
    <submittedName>
        <fullName evidence="2">Siderophore-interacting protein</fullName>
    </submittedName>
</protein>
<dbReference type="PANTHER" id="PTHR30157">
    <property type="entry name" value="FERRIC REDUCTASE, NADPH-DEPENDENT"/>
    <property type="match status" value="1"/>
</dbReference>
<evidence type="ECO:0000313" key="3">
    <source>
        <dbReference type="Proteomes" id="UP001157160"/>
    </source>
</evidence>
<dbReference type="Proteomes" id="UP001157160">
    <property type="component" value="Unassembled WGS sequence"/>
</dbReference>
<dbReference type="InterPro" id="IPR007037">
    <property type="entry name" value="SIP_rossman_dom"/>
</dbReference>
<gene>
    <name evidence="2" type="ORF">GCM10025874_27320</name>
</gene>
<organism evidence="2 3">
    <name type="scientific">Arenivirga flava</name>
    <dbReference type="NCBI Taxonomy" id="1930060"/>
    <lineage>
        <taxon>Bacteria</taxon>
        <taxon>Bacillati</taxon>
        <taxon>Actinomycetota</taxon>
        <taxon>Actinomycetes</taxon>
        <taxon>Micrococcales</taxon>
        <taxon>Microbacteriaceae</taxon>
        <taxon>Arenivirga</taxon>
    </lineage>
</organism>
<dbReference type="SUPFAM" id="SSF63380">
    <property type="entry name" value="Riboflavin synthase domain-like"/>
    <property type="match status" value="1"/>
</dbReference>
<dbReference type="InterPro" id="IPR039261">
    <property type="entry name" value="FNR_nucleotide-bd"/>
</dbReference>
<dbReference type="PANTHER" id="PTHR30157:SF0">
    <property type="entry name" value="NADPH-DEPENDENT FERRIC-CHELATE REDUCTASE"/>
    <property type="match status" value="1"/>
</dbReference>
<accession>A0AA37UIB0</accession>
<dbReference type="InterPro" id="IPR017938">
    <property type="entry name" value="Riboflavin_synthase-like_b-brl"/>
</dbReference>
<dbReference type="CDD" id="cd06193">
    <property type="entry name" value="siderophore_interacting"/>
    <property type="match status" value="1"/>
</dbReference>
<sequence>MLHTGSPNALVTTIVRSAERVTPGFVRLALQGPELRHLPARGLDQRMKLLIPQGAYPAELLAPMLPELEWRRRWRALDAATRPVLRSYTVGEARPHLGELDVDVYVHASPGPASAWALSARPGDRLLLSAPDARRDPRLHGVQWRPGAAERMLLAGDETAYPAIAGILRSLDPTFRVDVVLEAGDRVDAALVEPFLAGAHLDVRMRAPGRPGGAALEGGVADWVREHAADAVALGHRFHAWAATETGRVARIRSLLTDAGIRSDHVHAQGYWNDRARVD</sequence>
<proteinExistence type="predicted"/>
<dbReference type="Pfam" id="PF04954">
    <property type="entry name" value="SIP"/>
    <property type="match status" value="1"/>
</dbReference>
<evidence type="ECO:0000313" key="2">
    <source>
        <dbReference type="EMBL" id="GMA29479.1"/>
    </source>
</evidence>
<dbReference type="Pfam" id="PF08021">
    <property type="entry name" value="FAD_binding_9"/>
    <property type="match status" value="1"/>
</dbReference>
<dbReference type="RefSeq" id="WP_284233632.1">
    <property type="nucleotide sequence ID" value="NZ_BSUL01000001.1"/>
</dbReference>
<dbReference type="InterPro" id="IPR017927">
    <property type="entry name" value="FAD-bd_FR_type"/>
</dbReference>
<dbReference type="AlphaFoldDB" id="A0AA37UIB0"/>
<dbReference type="Gene3D" id="3.40.50.80">
    <property type="entry name" value="Nucleotide-binding domain of ferredoxin-NADP reductase (FNR) module"/>
    <property type="match status" value="1"/>
</dbReference>
<reference evidence="2 3" key="1">
    <citation type="journal article" date="2014" name="Int. J. Syst. Evol. Microbiol.">
        <title>Complete genome sequence of Corynebacterium casei LMG S-19264T (=DSM 44701T), isolated from a smear-ripened cheese.</title>
        <authorList>
            <consortium name="US DOE Joint Genome Institute (JGI-PGF)"/>
            <person name="Walter F."/>
            <person name="Albersmeier A."/>
            <person name="Kalinowski J."/>
            <person name="Ruckert C."/>
        </authorList>
    </citation>
    <scope>NUCLEOTIDE SEQUENCE [LARGE SCALE GENOMIC DNA]</scope>
    <source>
        <strain evidence="2 3">NBRC 112289</strain>
    </source>
</reference>
<dbReference type="Gene3D" id="2.40.30.10">
    <property type="entry name" value="Translation factors"/>
    <property type="match status" value="1"/>
</dbReference>
<dbReference type="InterPro" id="IPR013113">
    <property type="entry name" value="SIP_FAD-bd"/>
</dbReference>
<dbReference type="InterPro" id="IPR039374">
    <property type="entry name" value="SIP_fam"/>
</dbReference>
<name>A0AA37UIB0_9MICO</name>
<feature type="domain" description="FAD-binding FR-type" evidence="1">
    <location>
        <begin position="8"/>
        <end position="138"/>
    </location>
</feature>
<dbReference type="EMBL" id="BSUL01000001">
    <property type="protein sequence ID" value="GMA29479.1"/>
    <property type="molecule type" value="Genomic_DNA"/>
</dbReference>